<sequence length="162" mass="18496">MSVPVTRTLPNLSKLEPLDGTNCKSWSQKLLIFFEQLDVDYALFQNPPETPPEASVLAITPADTSTVGTAKSEDEAKQNYDRDNKIVRGHLLNNMNNSMFDLFVNYRSAKDIWTTLETRYGGDDAGRKKYVVGKWLQFQMIDEKPIMDQIHEYNNTSGRCLK</sequence>
<dbReference type="AlphaFoldDB" id="A0AAW2M007"/>
<dbReference type="PANTHER" id="PTHR47592:SF30">
    <property type="entry name" value="CCHC-TYPE DOMAIN-CONTAINING PROTEIN"/>
    <property type="match status" value="1"/>
</dbReference>
<dbReference type="EMBL" id="JACGWM010000015">
    <property type="protein sequence ID" value="KAL0324084.1"/>
    <property type="molecule type" value="Genomic_DNA"/>
</dbReference>
<evidence type="ECO:0000313" key="1">
    <source>
        <dbReference type="EMBL" id="KAL0324084.1"/>
    </source>
</evidence>
<comment type="caution">
    <text evidence="1">The sequence shown here is derived from an EMBL/GenBank/DDBJ whole genome shotgun (WGS) entry which is preliminary data.</text>
</comment>
<reference evidence="1" key="1">
    <citation type="submission" date="2020-06" db="EMBL/GenBank/DDBJ databases">
        <authorList>
            <person name="Li T."/>
            <person name="Hu X."/>
            <person name="Zhang T."/>
            <person name="Song X."/>
            <person name="Zhang H."/>
            <person name="Dai N."/>
            <person name="Sheng W."/>
            <person name="Hou X."/>
            <person name="Wei L."/>
        </authorList>
    </citation>
    <scope>NUCLEOTIDE SEQUENCE</scope>
    <source>
        <strain evidence="1">KEN8</strain>
        <tissue evidence="1">Leaf</tissue>
    </source>
</reference>
<dbReference type="Pfam" id="PF14223">
    <property type="entry name" value="Retrotran_gag_2"/>
    <property type="match status" value="1"/>
</dbReference>
<proteinExistence type="predicted"/>
<protein>
    <recommendedName>
        <fullName evidence="2">Ty1-copia retrotransposon protein</fullName>
    </recommendedName>
</protein>
<name>A0AAW2M007_9LAMI</name>
<reference evidence="1" key="2">
    <citation type="journal article" date="2024" name="Plant">
        <title>Genomic evolution and insights into agronomic trait innovations of Sesamum species.</title>
        <authorList>
            <person name="Miao H."/>
            <person name="Wang L."/>
            <person name="Qu L."/>
            <person name="Liu H."/>
            <person name="Sun Y."/>
            <person name="Le M."/>
            <person name="Wang Q."/>
            <person name="Wei S."/>
            <person name="Zheng Y."/>
            <person name="Lin W."/>
            <person name="Duan Y."/>
            <person name="Cao H."/>
            <person name="Xiong S."/>
            <person name="Wang X."/>
            <person name="Wei L."/>
            <person name="Li C."/>
            <person name="Ma Q."/>
            <person name="Ju M."/>
            <person name="Zhao R."/>
            <person name="Li G."/>
            <person name="Mu C."/>
            <person name="Tian Q."/>
            <person name="Mei H."/>
            <person name="Zhang T."/>
            <person name="Gao T."/>
            <person name="Zhang H."/>
        </authorList>
    </citation>
    <scope>NUCLEOTIDE SEQUENCE</scope>
    <source>
        <strain evidence="1">KEN8</strain>
    </source>
</reference>
<organism evidence="1">
    <name type="scientific">Sesamum calycinum</name>
    <dbReference type="NCBI Taxonomy" id="2727403"/>
    <lineage>
        <taxon>Eukaryota</taxon>
        <taxon>Viridiplantae</taxon>
        <taxon>Streptophyta</taxon>
        <taxon>Embryophyta</taxon>
        <taxon>Tracheophyta</taxon>
        <taxon>Spermatophyta</taxon>
        <taxon>Magnoliopsida</taxon>
        <taxon>eudicotyledons</taxon>
        <taxon>Gunneridae</taxon>
        <taxon>Pentapetalae</taxon>
        <taxon>asterids</taxon>
        <taxon>lamiids</taxon>
        <taxon>Lamiales</taxon>
        <taxon>Pedaliaceae</taxon>
        <taxon>Sesamum</taxon>
    </lineage>
</organism>
<accession>A0AAW2M007</accession>
<gene>
    <name evidence="1" type="ORF">Scaly_2375500</name>
</gene>
<evidence type="ECO:0008006" key="2">
    <source>
        <dbReference type="Google" id="ProtNLM"/>
    </source>
</evidence>
<dbReference type="PANTHER" id="PTHR47592">
    <property type="entry name" value="PBF68 PROTEIN"/>
    <property type="match status" value="1"/>
</dbReference>